<evidence type="ECO:0000313" key="10">
    <source>
        <dbReference type="Proteomes" id="UP000322080"/>
    </source>
</evidence>
<comment type="catalytic activity">
    <reaction evidence="2">
        <text>a fatty acyl-CoA + H2O = a fatty acid + CoA + H(+)</text>
        <dbReference type="Rhea" id="RHEA:16781"/>
        <dbReference type="ChEBI" id="CHEBI:15377"/>
        <dbReference type="ChEBI" id="CHEBI:15378"/>
        <dbReference type="ChEBI" id="CHEBI:28868"/>
        <dbReference type="ChEBI" id="CHEBI:57287"/>
        <dbReference type="ChEBI" id="CHEBI:77636"/>
        <dbReference type="EC" id="3.1.2.20"/>
    </reaction>
</comment>
<gene>
    <name evidence="9" type="ORF">FVF75_10810</name>
</gene>
<evidence type="ECO:0000256" key="7">
    <source>
        <dbReference type="ARBA" id="ARBA00048062"/>
    </source>
</evidence>
<dbReference type="AlphaFoldDB" id="A0A5D0RJE2"/>
<dbReference type="SUPFAM" id="SSF54637">
    <property type="entry name" value="Thioesterase/thiol ester dehydrase-isomerase"/>
    <property type="match status" value="1"/>
</dbReference>
<dbReference type="PANTHER" id="PTHR43240:SF20">
    <property type="entry name" value="MEDIUM_LONG-CHAIN ACYL-COA THIOESTERASE YIGI"/>
    <property type="match status" value="1"/>
</dbReference>
<dbReference type="CDD" id="cd03443">
    <property type="entry name" value="PaaI_thioesterase"/>
    <property type="match status" value="1"/>
</dbReference>
<keyword evidence="1" id="KW-0378">Hydrolase</keyword>
<protein>
    <recommendedName>
        <fullName evidence="6">Medium/long-chain acyl-CoA thioesterase YigI</fullName>
        <ecNumber evidence="5">3.1.2.20</ecNumber>
    </recommendedName>
</protein>
<dbReference type="Pfam" id="PF03061">
    <property type="entry name" value="4HBT"/>
    <property type="match status" value="1"/>
</dbReference>
<dbReference type="InterPro" id="IPR029069">
    <property type="entry name" value="HotDog_dom_sf"/>
</dbReference>
<reference evidence="9 10" key="1">
    <citation type="submission" date="2019-08" db="EMBL/GenBank/DDBJ databases">
        <title>Identification of a novel species of the genus Boseongicola.</title>
        <authorList>
            <person name="Zhang X.-Q."/>
        </authorList>
    </citation>
    <scope>NUCLEOTIDE SEQUENCE [LARGE SCALE GENOMIC DNA]</scope>
    <source>
        <strain evidence="9 10">HY14</strain>
    </source>
</reference>
<organism evidence="9 10">
    <name type="scientific">Maritimibacter fusiformis</name>
    <dbReference type="NCBI Taxonomy" id="2603819"/>
    <lineage>
        <taxon>Bacteria</taxon>
        <taxon>Pseudomonadati</taxon>
        <taxon>Pseudomonadota</taxon>
        <taxon>Alphaproteobacteria</taxon>
        <taxon>Rhodobacterales</taxon>
        <taxon>Roseobacteraceae</taxon>
        <taxon>Maritimibacter</taxon>
    </lineage>
</organism>
<dbReference type="GO" id="GO:0047617">
    <property type="term" value="F:fatty acyl-CoA hydrolase activity"/>
    <property type="evidence" value="ECO:0007669"/>
    <property type="project" value="UniProtKB-EC"/>
</dbReference>
<evidence type="ECO:0000256" key="5">
    <source>
        <dbReference type="ARBA" id="ARBA00038894"/>
    </source>
</evidence>
<comment type="caution">
    <text evidence="9">The sequence shown here is derived from an EMBL/GenBank/DDBJ whole genome shotgun (WGS) entry which is preliminary data.</text>
</comment>
<dbReference type="Proteomes" id="UP000322080">
    <property type="component" value="Unassembled WGS sequence"/>
</dbReference>
<evidence type="ECO:0000256" key="4">
    <source>
        <dbReference type="ARBA" id="ARBA00038381"/>
    </source>
</evidence>
<evidence type="ECO:0000256" key="1">
    <source>
        <dbReference type="ARBA" id="ARBA00022801"/>
    </source>
</evidence>
<evidence type="ECO:0000256" key="6">
    <source>
        <dbReference type="ARBA" id="ARBA00040062"/>
    </source>
</evidence>
<evidence type="ECO:0000256" key="2">
    <source>
        <dbReference type="ARBA" id="ARBA00035880"/>
    </source>
</evidence>
<dbReference type="InterPro" id="IPR006683">
    <property type="entry name" value="Thioestr_dom"/>
</dbReference>
<proteinExistence type="inferred from homology"/>
<comment type="similarity">
    <text evidence="4">Belongs to the YigI thioesterase family.</text>
</comment>
<dbReference type="EC" id="3.1.2.20" evidence="5"/>
<feature type="domain" description="Thioesterase" evidence="8">
    <location>
        <begin position="52"/>
        <end position="124"/>
    </location>
</feature>
<accession>A0A5D0RJE2</accession>
<dbReference type="InterPro" id="IPR003736">
    <property type="entry name" value="PAAI_dom"/>
</dbReference>
<comment type="catalytic activity">
    <reaction evidence="7">
        <text>a medium-chain fatty acyl-CoA + H2O = a medium-chain fatty acid + CoA + H(+)</text>
        <dbReference type="Rhea" id="RHEA:68184"/>
        <dbReference type="ChEBI" id="CHEBI:15377"/>
        <dbReference type="ChEBI" id="CHEBI:15378"/>
        <dbReference type="ChEBI" id="CHEBI:57287"/>
        <dbReference type="ChEBI" id="CHEBI:59558"/>
        <dbReference type="ChEBI" id="CHEBI:90546"/>
    </reaction>
</comment>
<dbReference type="RefSeq" id="WP_148377998.1">
    <property type="nucleotide sequence ID" value="NZ_VSIY01000009.1"/>
</dbReference>
<dbReference type="NCBIfam" id="TIGR00369">
    <property type="entry name" value="unchar_dom_1"/>
    <property type="match status" value="1"/>
</dbReference>
<evidence type="ECO:0000259" key="8">
    <source>
        <dbReference type="Pfam" id="PF03061"/>
    </source>
</evidence>
<evidence type="ECO:0000313" key="9">
    <source>
        <dbReference type="EMBL" id="TYB80935.1"/>
    </source>
</evidence>
<dbReference type="PANTHER" id="PTHR43240">
    <property type="entry name" value="1,4-DIHYDROXY-2-NAPHTHOYL-COA THIOESTERASE 1"/>
    <property type="match status" value="1"/>
</dbReference>
<sequence>MTTAPDPDFEARIRASFAAQTMMTTLGATLAEVAPGHVRITSTIPPGARQQHGVGHAGLTFSIGDSAAGYAALSLMEPGQEVVTAEMKINLMAPARGDGLIAEGRVLRPGRRLMTVEANVWAVDADTRRHIAVMTGTMVPVPIQKETP</sequence>
<dbReference type="EMBL" id="VSIY01000009">
    <property type="protein sequence ID" value="TYB80935.1"/>
    <property type="molecule type" value="Genomic_DNA"/>
</dbReference>
<dbReference type="Gene3D" id="3.10.129.10">
    <property type="entry name" value="Hotdog Thioesterase"/>
    <property type="match status" value="1"/>
</dbReference>
<comment type="catalytic activity">
    <reaction evidence="3">
        <text>a long-chain fatty acyl-CoA + H2O = a long-chain fatty acid + CoA + H(+)</text>
        <dbReference type="Rhea" id="RHEA:67680"/>
        <dbReference type="ChEBI" id="CHEBI:15377"/>
        <dbReference type="ChEBI" id="CHEBI:15378"/>
        <dbReference type="ChEBI" id="CHEBI:57287"/>
        <dbReference type="ChEBI" id="CHEBI:57560"/>
        <dbReference type="ChEBI" id="CHEBI:83139"/>
    </reaction>
</comment>
<keyword evidence="10" id="KW-1185">Reference proteome</keyword>
<name>A0A5D0RJE2_9RHOB</name>
<evidence type="ECO:0000256" key="3">
    <source>
        <dbReference type="ARBA" id="ARBA00036002"/>
    </source>
</evidence>